<keyword evidence="5" id="KW-0479">Metal-binding</keyword>
<dbReference type="InterPro" id="IPR015887">
    <property type="entry name" value="DNA_glyclase_Znf_dom_DNA_BS"/>
</dbReference>
<dbReference type="GO" id="GO:0003684">
    <property type="term" value="F:damaged DNA binding"/>
    <property type="evidence" value="ECO:0007669"/>
    <property type="project" value="InterPro"/>
</dbReference>
<evidence type="ECO:0000256" key="3">
    <source>
        <dbReference type="ARBA" id="ARBA00009409"/>
    </source>
</evidence>
<dbReference type="SMART" id="SM00898">
    <property type="entry name" value="Fapy_DNA_glyco"/>
    <property type="match status" value="1"/>
</dbReference>
<evidence type="ECO:0000259" key="17">
    <source>
        <dbReference type="PROSITE" id="PS51066"/>
    </source>
</evidence>
<keyword evidence="13" id="KW-0511">Multifunctional enzyme</keyword>
<comment type="catalytic activity">
    <reaction evidence="1">
        <text>Hydrolysis of DNA containing ring-opened 7-methylguanine residues, releasing 2,6-diamino-4-hydroxy-5-(N-methyl)formamidopyrimidine.</text>
        <dbReference type="EC" id="3.2.2.23"/>
    </reaction>
</comment>
<dbReference type="Pfam" id="PF01149">
    <property type="entry name" value="Fapy_DNA_glyco"/>
    <property type="match status" value="1"/>
</dbReference>
<organism evidence="19 20">
    <name type="scientific">candidate division CPR3 bacterium GW2011_GWF2_35_18</name>
    <dbReference type="NCBI Taxonomy" id="1618350"/>
    <lineage>
        <taxon>Bacteria</taxon>
        <taxon>Bacteria division CPR3</taxon>
    </lineage>
</organism>
<keyword evidence="10" id="KW-0238">DNA-binding</keyword>
<dbReference type="SUPFAM" id="SSF57716">
    <property type="entry name" value="Glucocorticoid receptor-like (DNA-binding domain)"/>
    <property type="match status" value="1"/>
</dbReference>
<evidence type="ECO:0000256" key="6">
    <source>
        <dbReference type="ARBA" id="ARBA00022763"/>
    </source>
</evidence>
<dbReference type="PANTHER" id="PTHR22993">
    <property type="entry name" value="FORMAMIDOPYRIMIDINE-DNA GLYCOSYLASE"/>
    <property type="match status" value="1"/>
</dbReference>
<keyword evidence="7 16" id="KW-0863">Zinc-finger</keyword>
<evidence type="ECO:0000256" key="8">
    <source>
        <dbReference type="ARBA" id="ARBA00022801"/>
    </source>
</evidence>
<evidence type="ECO:0000256" key="13">
    <source>
        <dbReference type="ARBA" id="ARBA00023268"/>
    </source>
</evidence>
<evidence type="ECO:0000256" key="4">
    <source>
        <dbReference type="ARBA" id="ARBA00011245"/>
    </source>
</evidence>
<evidence type="ECO:0000256" key="16">
    <source>
        <dbReference type="PROSITE-ProRule" id="PRU00391"/>
    </source>
</evidence>
<keyword evidence="8" id="KW-0378">Hydrolase</keyword>
<sequence>MPELPEVETVRYDLNKSLSGFQIKDISCNTTKILQPSLKEVIKHTKGLTISSFNRKAKLLIVELNKDWNFLIHLKMSGRLLIRDPGGVEDRWTRVIIALERKGIIKELRFADQRKFGYIKLIKKEELSDILSNYGPEPFADLSLQIFTKILKSSRRAIKKVLMDQVLISGIGNIYANDALFLAKIHPETSANYLNQNQIKNLFEAIEEVLKRGLKYRGASDNSYLDAFGKKGQYQEHFLVYGKNKENCPNCGSVIQKIVVGGRGTFYCPKCQLQERK</sequence>
<dbReference type="PATRIC" id="fig|1618350.3.peg.590"/>
<evidence type="ECO:0000256" key="2">
    <source>
        <dbReference type="ARBA" id="ARBA00001947"/>
    </source>
</evidence>
<dbReference type="InterPro" id="IPR010663">
    <property type="entry name" value="Znf_FPG/IleRS"/>
</dbReference>
<feature type="domain" description="FPG-type" evidence="17">
    <location>
        <begin position="239"/>
        <end position="273"/>
    </location>
</feature>
<keyword evidence="12" id="KW-0456">Lyase</keyword>
<dbReference type="InterPro" id="IPR010979">
    <property type="entry name" value="Ribosomal_uS13-like_H2TH"/>
</dbReference>
<comment type="catalytic activity">
    <reaction evidence="15">
        <text>2'-deoxyribonucleotide-(2'-deoxyribose 5'-phosphate)-2'-deoxyribonucleotide-DNA = a 3'-end 2'-deoxyribonucleotide-(2,3-dehydro-2,3-deoxyribose 5'-phosphate)-DNA + a 5'-end 5'-phospho-2'-deoxyribonucleoside-DNA + H(+)</text>
        <dbReference type="Rhea" id="RHEA:66592"/>
        <dbReference type="Rhea" id="RHEA-COMP:13180"/>
        <dbReference type="Rhea" id="RHEA-COMP:16897"/>
        <dbReference type="Rhea" id="RHEA-COMP:17067"/>
        <dbReference type="ChEBI" id="CHEBI:15378"/>
        <dbReference type="ChEBI" id="CHEBI:136412"/>
        <dbReference type="ChEBI" id="CHEBI:157695"/>
        <dbReference type="ChEBI" id="CHEBI:167181"/>
        <dbReference type="EC" id="4.2.99.18"/>
    </reaction>
</comment>
<evidence type="ECO:0000256" key="5">
    <source>
        <dbReference type="ARBA" id="ARBA00022723"/>
    </source>
</evidence>
<evidence type="ECO:0000259" key="18">
    <source>
        <dbReference type="PROSITE" id="PS51068"/>
    </source>
</evidence>
<keyword evidence="14" id="KW-0326">Glycosidase</keyword>
<dbReference type="STRING" id="1618350.UR67_C0003G0083"/>
<dbReference type="Gene3D" id="1.10.8.50">
    <property type="match status" value="1"/>
</dbReference>
<comment type="cofactor">
    <cofactor evidence="2">
        <name>Zn(2+)</name>
        <dbReference type="ChEBI" id="CHEBI:29105"/>
    </cofactor>
</comment>
<dbReference type="EMBL" id="LBQB01000003">
    <property type="protein sequence ID" value="KKP69805.1"/>
    <property type="molecule type" value="Genomic_DNA"/>
</dbReference>
<dbReference type="FunFam" id="1.10.8.50:FF:000003">
    <property type="entry name" value="Formamidopyrimidine-DNA glycosylase"/>
    <property type="match status" value="1"/>
</dbReference>
<keyword evidence="11" id="KW-0234">DNA repair</keyword>
<keyword evidence="6" id="KW-0227">DNA damage</keyword>
<dbReference type="SMART" id="SM01232">
    <property type="entry name" value="H2TH"/>
    <property type="match status" value="1"/>
</dbReference>
<proteinExistence type="inferred from homology"/>
<dbReference type="SUPFAM" id="SSF81624">
    <property type="entry name" value="N-terminal domain of MutM-like DNA repair proteins"/>
    <property type="match status" value="1"/>
</dbReference>
<dbReference type="GO" id="GO:0008270">
    <property type="term" value="F:zinc ion binding"/>
    <property type="evidence" value="ECO:0007669"/>
    <property type="project" value="UniProtKB-KW"/>
</dbReference>
<dbReference type="Pfam" id="PF06827">
    <property type="entry name" value="zf-FPG_IleRS"/>
    <property type="match status" value="1"/>
</dbReference>
<dbReference type="InterPro" id="IPR000214">
    <property type="entry name" value="Znf_DNA_glyclase/AP_lyase"/>
</dbReference>
<dbReference type="PROSITE" id="PS51066">
    <property type="entry name" value="ZF_FPG_2"/>
    <property type="match status" value="1"/>
</dbReference>
<dbReference type="Gene3D" id="3.20.190.10">
    <property type="entry name" value="MutM-like, N-terminal"/>
    <property type="match status" value="1"/>
</dbReference>
<evidence type="ECO:0000256" key="14">
    <source>
        <dbReference type="ARBA" id="ARBA00023295"/>
    </source>
</evidence>
<evidence type="ECO:0000313" key="19">
    <source>
        <dbReference type="EMBL" id="KKP69805.1"/>
    </source>
</evidence>
<comment type="caution">
    <text evidence="19">The sequence shown here is derived from an EMBL/GenBank/DDBJ whole genome shotgun (WGS) entry which is preliminary data.</text>
</comment>
<gene>
    <name evidence="19" type="ORF">UR67_C0003G0083</name>
</gene>
<dbReference type="NCBIfam" id="TIGR00577">
    <property type="entry name" value="fpg"/>
    <property type="match status" value="1"/>
</dbReference>
<dbReference type="GO" id="GO:0140078">
    <property type="term" value="F:class I DNA-(apurinic or apyrimidinic site) endonuclease activity"/>
    <property type="evidence" value="ECO:0007669"/>
    <property type="project" value="UniProtKB-EC"/>
</dbReference>
<accession>A0A0G0E3E7</accession>
<dbReference type="InterPro" id="IPR020629">
    <property type="entry name" value="FPG_Glyclase"/>
</dbReference>
<name>A0A0G0E3E7_UNCC3</name>
<dbReference type="PROSITE" id="PS01242">
    <property type="entry name" value="ZF_FPG_1"/>
    <property type="match status" value="1"/>
</dbReference>
<evidence type="ECO:0000256" key="7">
    <source>
        <dbReference type="ARBA" id="ARBA00022771"/>
    </source>
</evidence>
<dbReference type="PROSITE" id="PS51068">
    <property type="entry name" value="FPG_CAT"/>
    <property type="match status" value="1"/>
</dbReference>
<dbReference type="SUPFAM" id="SSF46946">
    <property type="entry name" value="S13-like H2TH domain"/>
    <property type="match status" value="1"/>
</dbReference>
<keyword evidence="9" id="KW-0862">Zinc</keyword>
<dbReference type="InterPro" id="IPR015886">
    <property type="entry name" value="H2TH_FPG"/>
</dbReference>
<dbReference type="InterPro" id="IPR012319">
    <property type="entry name" value="FPG_cat"/>
</dbReference>
<dbReference type="NCBIfam" id="NF002211">
    <property type="entry name" value="PRK01103.1"/>
    <property type="match status" value="1"/>
</dbReference>
<dbReference type="PANTHER" id="PTHR22993:SF9">
    <property type="entry name" value="FORMAMIDOPYRIMIDINE-DNA GLYCOSYLASE"/>
    <property type="match status" value="1"/>
</dbReference>
<evidence type="ECO:0000256" key="10">
    <source>
        <dbReference type="ARBA" id="ARBA00023125"/>
    </source>
</evidence>
<dbReference type="CDD" id="cd08966">
    <property type="entry name" value="EcFpg-like_N"/>
    <property type="match status" value="1"/>
</dbReference>
<protein>
    <submittedName>
        <fullName evidence="19">Formamidopyrimidine-DNA glycosylase (Fapy-DNA glycosylase)</fullName>
    </submittedName>
</protein>
<dbReference type="GO" id="GO:0006284">
    <property type="term" value="P:base-excision repair"/>
    <property type="evidence" value="ECO:0007669"/>
    <property type="project" value="InterPro"/>
</dbReference>
<evidence type="ECO:0000256" key="1">
    <source>
        <dbReference type="ARBA" id="ARBA00001668"/>
    </source>
</evidence>
<dbReference type="AlphaFoldDB" id="A0A0G0E3E7"/>
<reference evidence="19 20" key="1">
    <citation type="journal article" date="2015" name="Nature">
        <title>rRNA introns, odd ribosomes, and small enigmatic genomes across a large radiation of phyla.</title>
        <authorList>
            <person name="Brown C.T."/>
            <person name="Hug L.A."/>
            <person name="Thomas B.C."/>
            <person name="Sharon I."/>
            <person name="Castelle C.J."/>
            <person name="Singh A."/>
            <person name="Wilkins M.J."/>
            <person name="Williams K.H."/>
            <person name="Banfield J.F."/>
        </authorList>
    </citation>
    <scope>NUCLEOTIDE SEQUENCE [LARGE SCALE GENOMIC DNA]</scope>
</reference>
<comment type="similarity">
    <text evidence="3">Belongs to the FPG family.</text>
</comment>
<feature type="domain" description="Formamidopyrimidine-DNA glycosylase catalytic" evidence="18">
    <location>
        <begin position="2"/>
        <end position="117"/>
    </location>
</feature>
<dbReference type="GO" id="GO:0034039">
    <property type="term" value="F:8-oxo-7,8-dihydroguanine DNA N-glycosylase activity"/>
    <property type="evidence" value="ECO:0007669"/>
    <property type="project" value="TreeGrafter"/>
</dbReference>
<comment type="subunit">
    <text evidence="4">Monomer.</text>
</comment>
<evidence type="ECO:0000313" key="20">
    <source>
        <dbReference type="Proteomes" id="UP000034581"/>
    </source>
</evidence>
<evidence type="ECO:0000256" key="15">
    <source>
        <dbReference type="ARBA" id="ARBA00044632"/>
    </source>
</evidence>
<dbReference type="InterPro" id="IPR035937">
    <property type="entry name" value="FPG_N"/>
</dbReference>
<evidence type="ECO:0000256" key="12">
    <source>
        <dbReference type="ARBA" id="ARBA00023239"/>
    </source>
</evidence>
<evidence type="ECO:0000256" key="11">
    <source>
        <dbReference type="ARBA" id="ARBA00023204"/>
    </source>
</evidence>
<evidence type="ECO:0000256" key="9">
    <source>
        <dbReference type="ARBA" id="ARBA00022833"/>
    </source>
</evidence>
<dbReference type="Pfam" id="PF06831">
    <property type="entry name" value="H2TH"/>
    <property type="match status" value="1"/>
</dbReference>
<dbReference type="Proteomes" id="UP000034581">
    <property type="component" value="Unassembled WGS sequence"/>
</dbReference>